<sequence>MSVILKLIKHNLNLMIFKKKSKFIFTIILPIIAVVVISKLMLGSSGMLKVGVVNNDNTVVSNYLVNQIKDNKNIDIISMKKSELNSNFASNTIQSAVVIDKGFEKELSKGDLKGIDIIGKEGDETYKLVQGIISLDVSNMAKLGKVSHNETQFSNLVKNYMSNNLNVERGVLKGGGVDYEASSIFIGFLIMFIFFRAMSGANRVNEDRDQKVFSRIFVSSIKPWQYYSANILASIFCIAIQVIISVIAVSYFSNINFGMNLITLSFILIIAGLIAVSIGTVFVSITRNTQEASMITNVVTFALVMVGGCFIPVSIFPKIMADISKFLPTRWVMDIIYNIQTGSSLLSQWKYLIILLLFSIALLLISAYFTKRKDKSFLEV</sequence>
<evidence type="ECO:0000256" key="3">
    <source>
        <dbReference type="ARBA" id="ARBA00022448"/>
    </source>
</evidence>
<name>A0A1V4STK7_9CLOT</name>
<keyword evidence="4" id="KW-1003">Cell membrane</keyword>
<feature type="transmembrane region" description="Helical" evidence="8">
    <location>
        <begin position="226"/>
        <end position="249"/>
    </location>
</feature>
<keyword evidence="3" id="KW-0813">Transport</keyword>
<dbReference type="EMBL" id="LTAY01000058">
    <property type="protein sequence ID" value="OPX47133.1"/>
    <property type="molecule type" value="Genomic_DNA"/>
</dbReference>
<comment type="subcellular location">
    <subcellularLocation>
        <location evidence="1">Cell membrane</location>
        <topology evidence="1">Multi-pass membrane protein</topology>
    </subcellularLocation>
</comment>
<reference evidence="10 11" key="1">
    <citation type="submission" date="2016-02" db="EMBL/GenBank/DDBJ databases">
        <title>Genome sequence of Clostridium thermobutyricum DSM 4928.</title>
        <authorList>
            <person name="Poehlein A."/>
            <person name="Daniel R."/>
        </authorList>
    </citation>
    <scope>NUCLEOTIDE SEQUENCE [LARGE SCALE GENOMIC DNA]</scope>
    <source>
        <strain evidence="10 11">DSM 4928</strain>
    </source>
</reference>
<dbReference type="InterPro" id="IPR051449">
    <property type="entry name" value="ABC-2_transporter_component"/>
</dbReference>
<dbReference type="OrthoDB" id="266913at2"/>
<dbReference type="RefSeq" id="WP_080023420.1">
    <property type="nucleotide sequence ID" value="NZ_LTAY01000058.1"/>
</dbReference>
<evidence type="ECO:0000256" key="5">
    <source>
        <dbReference type="ARBA" id="ARBA00022692"/>
    </source>
</evidence>
<evidence type="ECO:0000256" key="4">
    <source>
        <dbReference type="ARBA" id="ARBA00022475"/>
    </source>
</evidence>
<dbReference type="InterPro" id="IPR047817">
    <property type="entry name" value="ABC2_TM_bact-type"/>
</dbReference>
<comment type="caution">
    <text evidence="10">The sequence shown here is derived from an EMBL/GenBank/DDBJ whole genome shotgun (WGS) entry which is preliminary data.</text>
</comment>
<gene>
    <name evidence="10" type="ORF">CLTHE_21720</name>
</gene>
<evidence type="ECO:0000256" key="7">
    <source>
        <dbReference type="ARBA" id="ARBA00023136"/>
    </source>
</evidence>
<dbReference type="Gene3D" id="3.40.1710.10">
    <property type="entry name" value="abc type-2 transporter like domain"/>
    <property type="match status" value="1"/>
</dbReference>
<feature type="transmembrane region" description="Helical" evidence="8">
    <location>
        <begin position="21"/>
        <end position="42"/>
    </location>
</feature>
<keyword evidence="7 8" id="KW-0472">Membrane</keyword>
<evidence type="ECO:0000256" key="6">
    <source>
        <dbReference type="ARBA" id="ARBA00022989"/>
    </source>
</evidence>
<dbReference type="PANTHER" id="PTHR30294:SF45">
    <property type="entry name" value="LINEARMYCIN RESISTANCE PERMEASE PROTEIN LNRN"/>
    <property type="match status" value="1"/>
</dbReference>
<feature type="transmembrane region" description="Helical" evidence="8">
    <location>
        <begin position="295"/>
        <end position="316"/>
    </location>
</feature>
<evidence type="ECO:0000256" key="2">
    <source>
        <dbReference type="ARBA" id="ARBA00007783"/>
    </source>
</evidence>
<dbReference type="GO" id="GO:0005886">
    <property type="term" value="C:plasma membrane"/>
    <property type="evidence" value="ECO:0007669"/>
    <property type="project" value="UniProtKB-SubCell"/>
</dbReference>
<protein>
    <submittedName>
        <fullName evidence="10">ABC-2 family transporter protein</fullName>
    </submittedName>
</protein>
<dbReference type="Proteomes" id="UP000191448">
    <property type="component" value="Unassembled WGS sequence"/>
</dbReference>
<evidence type="ECO:0000256" key="8">
    <source>
        <dbReference type="SAM" id="Phobius"/>
    </source>
</evidence>
<feature type="domain" description="ABC transmembrane type-2" evidence="9">
    <location>
        <begin position="133"/>
        <end position="373"/>
    </location>
</feature>
<dbReference type="GO" id="GO:0140359">
    <property type="term" value="F:ABC-type transporter activity"/>
    <property type="evidence" value="ECO:0007669"/>
    <property type="project" value="InterPro"/>
</dbReference>
<comment type="similarity">
    <text evidence="2">Belongs to the ABC-2 integral membrane protein family.</text>
</comment>
<evidence type="ECO:0000259" key="9">
    <source>
        <dbReference type="PROSITE" id="PS51012"/>
    </source>
</evidence>
<keyword evidence="6 8" id="KW-1133">Transmembrane helix</keyword>
<keyword evidence="5 8" id="KW-0812">Transmembrane</keyword>
<proteinExistence type="inferred from homology"/>
<feature type="transmembrane region" description="Helical" evidence="8">
    <location>
        <begin position="261"/>
        <end position="283"/>
    </location>
</feature>
<evidence type="ECO:0000313" key="11">
    <source>
        <dbReference type="Proteomes" id="UP000191448"/>
    </source>
</evidence>
<dbReference type="InterPro" id="IPR013525">
    <property type="entry name" value="ABC2_TM"/>
</dbReference>
<organism evidence="10 11">
    <name type="scientific">Clostridium thermobutyricum DSM 4928</name>
    <dbReference type="NCBI Taxonomy" id="1121339"/>
    <lineage>
        <taxon>Bacteria</taxon>
        <taxon>Bacillati</taxon>
        <taxon>Bacillota</taxon>
        <taxon>Clostridia</taxon>
        <taxon>Eubacteriales</taxon>
        <taxon>Clostridiaceae</taxon>
        <taxon>Clostridium</taxon>
    </lineage>
</organism>
<accession>A0A1V4STK7</accession>
<dbReference type="PANTHER" id="PTHR30294">
    <property type="entry name" value="MEMBRANE COMPONENT OF ABC TRANSPORTER YHHJ-RELATED"/>
    <property type="match status" value="1"/>
</dbReference>
<dbReference type="AlphaFoldDB" id="A0A1V4STK7"/>
<evidence type="ECO:0000256" key="1">
    <source>
        <dbReference type="ARBA" id="ARBA00004651"/>
    </source>
</evidence>
<feature type="transmembrane region" description="Helical" evidence="8">
    <location>
        <begin position="351"/>
        <end position="369"/>
    </location>
</feature>
<dbReference type="Pfam" id="PF12698">
    <property type="entry name" value="ABC2_membrane_3"/>
    <property type="match status" value="1"/>
</dbReference>
<dbReference type="PROSITE" id="PS51012">
    <property type="entry name" value="ABC_TM2"/>
    <property type="match status" value="1"/>
</dbReference>
<feature type="transmembrane region" description="Helical" evidence="8">
    <location>
        <begin position="184"/>
        <end position="205"/>
    </location>
</feature>
<evidence type="ECO:0000313" key="10">
    <source>
        <dbReference type="EMBL" id="OPX47133.1"/>
    </source>
</evidence>